<dbReference type="RefSeq" id="WP_340342998.1">
    <property type="nucleotide sequence ID" value="NZ_JBBKZT010000006.1"/>
</dbReference>
<dbReference type="Proteomes" id="UP001385892">
    <property type="component" value="Unassembled WGS sequence"/>
</dbReference>
<protein>
    <recommendedName>
        <fullName evidence="3">Antibiotic biosynthesis monooxygenase</fullName>
    </recommendedName>
</protein>
<sequence>MADNPIRCVVTYGLGPGQLAAVKPIVAAIEAVAAATPVGAFTPVYSADGDSVELTFAFASHDDLDTSVSRLGPQIEVLAGLTRLQALHVYGELSAPALAAFQPFQPVVHAYAP</sequence>
<reference evidence="1 2" key="1">
    <citation type="submission" date="2024-03" db="EMBL/GenBank/DDBJ databases">
        <title>Novel species of the genus Variovorax.</title>
        <authorList>
            <person name="Liu Q."/>
            <person name="Xin Y.-H."/>
        </authorList>
    </citation>
    <scope>NUCLEOTIDE SEQUENCE [LARGE SCALE GENOMIC DNA]</scope>
    <source>
        <strain evidence="1 2">KACC 18900</strain>
    </source>
</reference>
<accession>A0ABU8WK04</accession>
<organism evidence="1 2">
    <name type="scientific">Variovorax rhizosphaerae</name>
    <dbReference type="NCBI Taxonomy" id="1836200"/>
    <lineage>
        <taxon>Bacteria</taxon>
        <taxon>Pseudomonadati</taxon>
        <taxon>Pseudomonadota</taxon>
        <taxon>Betaproteobacteria</taxon>
        <taxon>Burkholderiales</taxon>
        <taxon>Comamonadaceae</taxon>
        <taxon>Variovorax</taxon>
    </lineage>
</organism>
<keyword evidence="2" id="KW-1185">Reference proteome</keyword>
<evidence type="ECO:0000313" key="1">
    <source>
        <dbReference type="EMBL" id="MEJ8847862.1"/>
    </source>
</evidence>
<name>A0ABU8WK04_9BURK</name>
<dbReference type="EMBL" id="JBBKZT010000006">
    <property type="protein sequence ID" value="MEJ8847862.1"/>
    <property type="molecule type" value="Genomic_DNA"/>
</dbReference>
<evidence type="ECO:0000313" key="2">
    <source>
        <dbReference type="Proteomes" id="UP001385892"/>
    </source>
</evidence>
<gene>
    <name evidence="1" type="ORF">WKW82_14470</name>
</gene>
<evidence type="ECO:0008006" key="3">
    <source>
        <dbReference type="Google" id="ProtNLM"/>
    </source>
</evidence>
<comment type="caution">
    <text evidence="1">The sequence shown here is derived from an EMBL/GenBank/DDBJ whole genome shotgun (WGS) entry which is preliminary data.</text>
</comment>
<proteinExistence type="predicted"/>